<dbReference type="OrthoDB" id="2740293at2"/>
<dbReference type="PROSITE" id="PS51257">
    <property type="entry name" value="PROKAR_LIPOPROTEIN"/>
    <property type="match status" value="1"/>
</dbReference>
<reference evidence="2" key="1">
    <citation type="submission" date="2017-01" db="EMBL/GenBank/DDBJ databases">
        <authorList>
            <person name="Varghese N."/>
            <person name="Submissions S."/>
        </authorList>
    </citation>
    <scope>NUCLEOTIDE SEQUENCE [LARGE SCALE GENOMIC DNA]</scope>
    <source>
        <strain evidence="2">DSM 23127</strain>
    </source>
</reference>
<dbReference type="AlphaFoldDB" id="A0A1N7J7Y7"/>
<sequence length="170" mass="18644">MRLAVLFFIVSGVLIAGCQHTKEGTFAIDQISISDEGLTNGQNYYVVAPLQWDGPARAELTNIGIVNEAGEPINASEGIEASFYVGADTKQTGVFRREEIGEKQQVEGYELTEEQTLIMQVKVTNTTEGENRKLSLTYSSGGEEYEKLLEWEPISDLNSSAMMNSLPPST</sequence>
<keyword evidence="2" id="KW-1185">Reference proteome</keyword>
<name>A0A1N7J7Y7_9BACI</name>
<dbReference type="STRING" id="570947.SAMN05421687_104104"/>
<dbReference type="EMBL" id="FTOC01000004">
    <property type="protein sequence ID" value="SIS45419.1"/>
    <property type="molecule type" value="Genomic_DNA"/>
</dbReference>
<organism evidence="1 2">
    <name type="scientific">Salimicrobium flavidum</name>
    <dbReference type="NCBI Taxonomy" id="570947"/>
    <lineage>
        <taxon>Bacteria</taxon>
        <taxon>Bacillati</taxon>
        <taxon>Bacillota</taxon>
        <taxon>Bacilli</taxon>
        <taxon>Bacillales</taxon>
        <taxon>Bacillaceae</taxon>
        <taxon>Salimicrobium</taxon>
    </lineage>
</organism>
<accession>A0A1N7J7Y7</accession>
<gene>
    <name evidence="1" type="ORF">SAMN05421687_104104</name>
</gene>
<protein>
    <submittedName>
        <fullName evidence="1">Uncharacterized protein</fullName>
    </submittedName>
</protein>
<evidence type="ECO:0000313" key="1">
    <source>
        <dbReference type="EMBL" id="SIS45419.1"/>
    </source>
</evidence>
<dbReference type="Proteomes" id="UP000187608">
    <property type="component" value="Unassembled WGS sequence"/>
</dbReference>
<evidence type="ECO:0000313" key="2">
    <source>
        <dbReference type="Proteomes" id="UP000187608"/>
    </source>
</evidence>
<dbReference type="RefSeq" id="WP_143525676.1">
    <property type="nucleotide sequence ID" value="NZ_FTOC01000004.1"/>
</dbReference>
<proteinExistence type="predicted"/>